<dbReference type="EMBL" id="MN740544">
    <property type="protein sequence ID" value="QHS77296.1"/>
    <property type="molecule type" value="Genomic_DNA"/>
</dbReference>
<evidence type="ECO:0000313" key="1">
    <source>
        <dbReference type="EMBL" id="QHS77296.1"/>
    </source>
</evidence>
<reference evidence="1" key="1">
    <citation type="journal article" date="2020" name="Nature">
        <title>Giant virus diversity and host interactions through global metagenomics.</title>
        <authorList>
            <person name="Schulz F."/>
            <person name="Roux S."/>
            <person name="Paez-Espino D."/>
            <person name="Jungbluth S."/>
            <person name="Walsh D.A."/>
            <person name="Denef V.J."/>
            <person name="McMahon K.D."/>
            <person name="Konstantinidis K.T."/>
            <person name="Eloe-Fadrosh E.A."/>
            <person name="Kyrpides N.C."/>
            <person name="Woyke T."/>
        </authorList>
    </citation>
    <scope>NUCLEOTIDE SEQUENCE</scope>
    <source>
        <strain evidence="1">GVMAG-S-1004661-13</strain>
    </source>
</reference>
<name>A0A6C0AC51_9ZZZZ</name>
<accession>A0A6C0AC51</accession>
<sequence length="284" mass="33085">MPQNSITSSDTMSSNVVHQFTVEFNGKIYNLQIIKSVPKPITSFNGQKIAHPWYPCGDSDDKMNWQTNKRYDTNNPRYDDIDEVLHNTDRFDIKHDGSCGAVMWDGEKFIPYKRYDVRKDKKTGEWKTYNKNDSWIECEPKPIIDDATHWPHFIPVTKEDKPSKWYFKAFENKKITEVDTKTLNKGDMFTIEYMGKVLNGKISDMVDDVNLVFHGALQMDIPKPLRCHDGFKRIFETLPLMEGLICYTNKYGPIKIRCEMMGIDWGTAKVDKFDLRHGLSTFVV</sequence>
<organism evidence="1">
    <name type="scientific">viral metagenome</name>
    <dbReference type="NCBI Taxonomy" id="1070528"/>
    <lineage>
        <taxon>unclassified sequences</taxon>
        <taxon>metagenomes</taxon>
        <taxon>organismal metagenomes</taxon>
    </lineage>
</organism>
<protein>
    <submittedName>
        <fullName evidence="1">Uncharacterized protein</fullName>
    </submittedName>
</protein>
<proteinExistence type="predicted"/>
<dbReference type="AlphaFoldDB" id="A0A6C0AC51"/>